<dbReference type="PANTHER" id="PTHR42770">
    <property type="entry name" value="AMINO ACID TRANSPORTER-RELATED"/>
    <property type="match status" value="1"/>
</dbReference>
<dbReference type="InterPro" id="IPR002293">
    <property type="entry name" value="AA/rel_permease1"/>
</dbReference>
<dbReference type="Gene3D" id="1.20.1740.10">
    <property type="entry name" value="Amino acid/polyamine transporter I"/>
    <property type="match status" value="1"/>
</dbReference>
<feature type="transmembrane region" description="Helical" evidence="6">
    <location>
        <begin position="310"/>
        <end position="332"/>
    </location>
</feature>
<keyword evidence="4 6" id="KW-1133">Transmembrane helix</keyword>
<name>A0ABV5N135_9ACTN</name>
<sequence length="443" mass="46376">MSTKPTQRIGYREATALGVGGIIGAGIFVLSGTASGLAGPAVVVSFGIAFGASLILSLCYAELSSMHDDSGGPYAYAKRHLPPAVATVVGWANWGAWICASAYVGIGVGSYLHLLVPALSQPVASALVIAVFTCLNLLGIRFSGSVQFVALILTVIVLLGFIAVGTAHVDTALYTPFMPHGWNGVMQAALIGFLALTGWDAIVVSAEEIEHPRRTIPLSILTSLGISFVLYAGLLLISNGIVPWNELGASETPVVDVSRVFFGSQGPLVVNCIVLLALLAAVNANLIVISRASMVLARDRLAPRVLNLNLTGRQVPVVAIVCAGVAQTLMSIAGNLRFAVSSTGFLYTLTFITSILALFKARRHGVGASFKVPLYPLVPALALVLCFVFITSAGVAGILTGVGWIAVGLCYAHWRRRNEPDERIRLLSRGAGTGSASRTDVLR</sequence>
<gene>
    <name evidence="7" type="ORF">ACFF45_14230</name>
</gene>
<dbReference type="Pfam" id="PF13520">
    <property type="entry name" value="AA_permease_2"/>
    <property type="match status" value="1"/>
</dbReference>
<dbReference type="RefSeq" id="WP_381346233.1">
    <property type="nucleotide sequence ID" value="NZ_JBHMCY010000022.1"/>
</dbReference>
<comment type="subcellular location">
    <subcellularLocation>
        <location evidence="1">Cell membrane</location>
        <topology evidence="1">Multi-pass membrane protein</topology>
    </subcellularLocation>
</comment>
<evidence type="ECO:0000256" key="6">
    <source>
        <dbReference type="SAM" id="Phobius"/>
    </source>
</evidence>
<protein>
    <submittedName>
        <fullName evidence="7">APC family permease</fullName>
    </submittedName>
</protein>
<keyword evidence="3 6" id="KW-0812">Transmembrane</keyword>
<dbReference type="Proteomes" id="UP001589709">
    <property type="component" value="Unassembled WGS sequence"/>
</dbReference>
<dbReference type="EMBL" id="JBHMCY010000022">
    <property type="protein sequence ID" value="MFB9463831.1"/>
    <property type="molecule type" value="Genomic_DNA"/>
</dbReference>
<evidence type="ECO:0000256" key="3">
    <source>
        <dbReference type="ARBA" id="ARBA00022692"/>
    </source>
</evidence>
<feature type="transmembrane region" description="Helical" evidence="6">
    <location>
        <begin position="41"/>
        <end position="63"/>
    </location>
</feature>
<proteinExistence type="predicted"/>
<feature type="transmembrane region" description="Helical" evidence="6">
    <location>
        <begin position="145"/>
        <end position="164"/>
    </location>
</feature>
<feature type="transmembrane region" description="Helical" evidence="6">
    <location>
        <begin position="14"/>
        <end position="35"/>
    </location>
</feature>
<evidence type="ECO:0000313" key="7">
    <source>
        <dbReference type="EMBL" id="MFB9463831.1"/>
    </source>
</evidence>
<dbReference type="InterPro" id="IPR050367">
    <property type="entry name" value="APC_superfamily"/>
</dbReference>
<organism evidence="7 8">
    <name type="scientific">Streptomyces cinereospinus</name>
    <dbReference type="NCBI Taxonomy" id="285561"/>
    <lineage>
        <taxon>Bacteria</taxon>
        <taxon>Bacillati</taxon>
        <taxon>Actinomycetota</taxon>
        <taxon>Actinomycetes</taxon>
        <taxon>Kitasatosporales</taxon>
        <taxon>Streptomycetaceae</taxon>
        <taxon>Streptomyces</taxon>
    </lineage>
</organism>
<feature type="transmembrane region" description="Helical" evidence="6">
    <location>
        <begin position="84"/>
        <end position="106"/>
    </location>
</feature>
<dbReference type="PANTHER" id="PTHR42770:SF7">
    <property type="entry name" value="MEMBRANE PROTEIN"/>
    <property type="match status" value="1"/>
</dbReference>
<feature type="transmembrane region" description="Helical" evidence="6">
    <location>
        <begin position="338"/>
        <end position="360"/>
    </location>
</feature>
<evidence type="ECO:0000256" key="4">
    <source>
        <dbReference type="ARBA" id="ARBA00022989"/>
    </source>
</evidence>
<comment type="caution">
    <text evidence="7">The sequence shown here is derived from an EMBL/GenBank/DDBJ whole genome shotgun (WGS) entry which is preliminary data.</text>
</comment>
<dbReference type="PIRSF" id="PIRSF006060">
    <property type="entry name" value="AA_transporter"/>
    <property type="match status" value="1"/>
</dbReference>
<evidence type="ECO:0000313" key="8">
    <source>
        <dbReference type="Proteomes" id="UP001589709"/>
    </source>
</evidence>
<evidence type="ECO:0000256" key="5">
    <source>
        <dbReference type="ARBA" id="ARBA00023136"/>
    </source>
</evidence>
<feature type="transmembrane region" description="Helical" evidence="6">
    <location>
        <begin position="268"/>
        <end position="289"/>
    </location>
</feature>
<feature type="transmembrane region" description="Helical" evidence="6">
    <location>
        <begin position="372"/>
        <end position="390"/>
    </location>
</feature>
<feature type="transmembrane region" description="Helical" evidence="6">
    <location>
        <begin position="216"/>
        <end position="237"/>
    </location>
</feature>
<keyword evidence="5 6" id="KW-0472">Membrane</keyword>
<reference evidence="7 8" key="1">
    <citation type="submission" date="2024-09" db="EMBL/GenBank/DDBJ databases">
        <authorList>
            <person name="Sun Q."/>
            <person name="Mori K."/>
        </authorList>
    </citation>
    <scope>NUCLEOTIDE SEQUENCE [LARGE SCALE GENOMIC DNA]</scope>
    <source>
        <strain evidence="7 8">JCM 6917</strain>
    </source>
</reference>
<feature type="transmembrane region" description="Helical" evidence="6">
    <location>
        <begin position="118"/>
        <end position="138"/>
    </location>
</feature>
<keyword evidence="2" id="KW-1003">Cell membrane</keyword>
<evidence type="ECO:0000256" key="1">
    <source>
        <dbReference type="ARBA" id="ARBA00004651"/>
    </source>
</evidence>
<keyword evidence="8" id="KW-1185">Reference proteome</keyword>
<accession>A0ABV5N135</accession>
<feature type="transmembrane region" description="Helical" evidence="6">
    <location>
        <begin position="184"/>
        <end position="204"/>
    </location>
</feature>
<evidence type="ECO:0000256" key="2">
    <source>
        <dbReference type="ARBA" id="ARBA00022475"/>
    </source>
</evidence>
<feature type="transmembrane region" description="Helical" evidence="6">
    <location>
        <begin position="396"/>
        <end position="414"/>
    </location>
</feature>